<name>A0A7H9AZ99_ZYGMR</name>
<dbReference type="Proteomes" id="UP000509704">
    <property type="component" value="Chromosome 2"/>
</dbReference>
<protein>
    <submittedName>
        <fullName evidence="4">Uncharacterized protein</fullName>
    </submittedName>
</protein>
<dbReference type="InterPro" id="IPR015421">
    <property type="entry name" value="PyrdxlP-dep_Trfase_major"/>
</dbReference>
<dbReference type="KEGG" id="zmk:HG535_0B07080"/>
<dbReference type="SUPFAM" id="SSF53383">
    <property type="entry name" value="PLP-dependent transferases"/>
    <property type="match status" value="1"/>
</dbReference>
<dbReference type="Gene3D" id="3.40.640.10">
    <property type="entry name" value="Type I PLP-dependent aspartate aminotransferase-like (Major domain)"/>
    <property type="match status" value="1"/>
</dbReference>
<evidence type="ECO:0000256" key="3">
    <source>
        <dbReference type="RuleBase" id="RU003560"/>
    </source>
</evidence>
<gene>
    <name evidence="4" type="ORF">HG535_0B07080</name>
</gene>
<dbReference type="GO" id="GO:0005829">
    <property type="term" value="C:cytosol"/>
    <property type="evidence" value="ECO:0007669"/>
    <property type="project" value="TreeGrafter"/>
</dbReference>
<evidence type="ECO:0000256" key="2">
    <source>
        <dbReference type="ARBA" id="ARBA00022898"/>
    </source>
</evidence>
<keyword evidence="2 3" id="KW-0663">Pyridoxal phosphate</keyword>
<keyword evidence="5" id="KW-1185">Reference proteome</keyword>
<dbReference type="InterPro" id="IPR015424">
    <property type="entry name" value="PyrdxlP-dep_Trfase"/>
</dbReference>
<dbReference type="EMBL" id="CP058605">
    <property type="protein sequence ID" value="QLG71661.1"/>
    <property type="molecule type" value="Genomic_DNA"/>
</dbReference>
<dbReference type="GO" id="GO:0030170">
    <property type="term" value="F:pyridoxal phosphate binding"/>
    <property type="evidence" value="ECO:0007669"/>
    <property type="project" value="InterPro"/>
</dbReference>
<dbReference type="PANTHER" id="PTHR43094:SF1">
    <property type="entry name" value="AMINOTRANSFERASE CLASS-III"/>
    <property type="match status" value="1"/>
</dbReference>
<dbReference type="InterPro" id="IPR005814">
    <property type="entry name" value="Aminotrans_3"/>
</dbReference>
<reference evidence="4 5" key="1">
    <citation type="submission" date="2020-07" db="EMBL/GenBank/DDBJ databases">
        <title>The yeast mating-type switching endonuclease HO is a domesticated member of an unorthodox homing genetic element family.</title>
        <authorList>
            <person name="Coughlan A.Y."/>
            <person name="Lombardi L."/>
            <person name="Braun-Galleani S."/>
            <person name="Martos A.R."/>
            <person name="Galeote V."/>
            <person name="Bigey F."/>
            <person name="Dequin S."/>
            <person name="Byrne K.P."/>
            <person name="Wolfe K.H."/>
        </authorList>
    </citation>
    <scope>NUCLEOTIDE SEQUENCE [LARGE SCALE GENOMIC DNA]</scope>
    <source>
        <strain evidence="4 5">NRRL Y-6702</strain>
    </source>
</reference>
<dbReference type="OrthoDB" id="10261433at2759"/>
<dbReference type="Gene3D" id="3.90.1150.10">
    <property type="entry name" value="Aspartate Aminotransferase, domain 1"/>
    <property type="match status" value="1"/>
</dbReference>
<dbReference type="InterPro" id="IPR015422">
    <property type="entry name" value="PyrdxlP-dep_Trfase_small"/>
</dbReference>
<proteinExistence type="inferred from homology"/>
<evidence type="ECO:0000256" key="1">
    <source>
        <dbReference type="ARBA" id="ARBA00008954"/>
    </source>
</evidence>
<dbReference type="AlphaFoldDB" id="A0A7H9AZ99"/>
<accession>A0A7H9AZ99</accession>
<dbReference type="GeneID" id="59235323"/>
<comment type="similarity">
    <text evidence="1 3">Belongs to the class-III pyridoxal-phosphate-dependent aminotransferase family.</text>
</comment>
<dbReference type="Pfam" id="PF00202">
    <property type="entry name" value="Aminotran_3"/>
    <property type="match status" value="1"/>
</dbReference>
<dbReference type="GO" id="GO:0008483">
    <property type="term" value="F:transaminase activity"/>
    <property type="evidence" value="ECO:0007669"/>
    <property type="project" value="InterPro"/>
</dbReference>
<dbReference type="PANTHER" id="PTHR43094">
    <property type="entry name" value="AMINOTRANSFERASE"/>
    <property type="match status" value="1"/>
</dbReference>
<dbReference type="RefSeq" id="XP_037143389.1">
    <property type="nucleotide sequence ID" value="XM_037287494.1"/>
</dbReference>
<evidence type="ECO:0000313" key="4">
    <source>
        <dbReference type="EMBL" id="QLG71661.1"/>
    </source>
</evidence>
<organism evidence="4 5">
    <name type="scientific">Zygotorulaspora mrakii</name>
    <name type="common">Zygosaccharomyces mrakii</name>
    <dbReference type="NCBI Taxonomy" id="42260"/>
    <lineage>
        <taxon>Eukaryota</taxon>
        <taxon>Fungi</taxon>
        <taxon>Dikarya</taxon>
        <taxon>Ascomycota</taxon>
        <taxon>Saccharomycotina</taxon>
        <taxon>Saccharomycetes</taxon>
        <taxon>Saccharomycetales</taxon>
        <taxon>Saccharomycetaceae</taxon>
        <taxon>Zygotorulaspora</taxon>
    </lineage>
</organism>
<evidence type="ECO:0000313" key="5">
    <source>
        <dbReference type="Proteomes" id="UP000509704"/>
    </source>
</evidence>
<sequence length="471" mass="52014">MSVSEQKQNSYVFQGSIDKPGLQVIRGEGIRIDVEKNGKVHRGIIDAITGAAVGALGWGDSEAFQVIEEAARTATYSYPPKISNKSSEALAKYYIDRSPKGAFAAALWTTSGSESNENALKIVRQYWLERGLPNKIKIFSRESSYHGFSLGAQSISWNARVEPYQPYLIDREKVCFKIPCAYTYRFKKSDETEEEYAQRLVENLEEQIVTADPDTVAVIIVETLPGSSLGTTPPPKGYLKGLRQICNKYDIIFYLDEVMCGTGRCNPNGKLNCWENYLGADEAPDIQTVGKTLGSGYVTIAGVLVGPKIRDAYLKGTGIISGGHTYASNSFNCEVALGIQRKIERECLTSNIFEMGNIMGNMLKERLFTTDNIAGDVRGLGGFWSIEFVKDRKTKKALDPALNIGPRFQDYCFDNGLSVMGMPGNPDGSCSDRVLLAPAYIITKSEVEEIVTILVHSIKKFSENLRSEGVW</sequence>